<keyword evidence="1" id="KW-0812">Transmembrane</keyword>
<feature type="transmembrane region" description="Helical" evidence="1">
    <location>
        <begin position="42"/>
        <end position="65"/>
    </location>
</feature>
<proteinExistence type="predicted"/>
<dbReference type="Pfam" id="PF19700">
    <property type="entry name" value="DUF6198"/>
    <property type="match status" value="1"/>
</dbReference>
<dbReference type="STRING" id="1385510.GCA_000425205_01630"/>
<name>A0A0A5GLX8_9BACI</name>
<reference evidence="2 3" key="1">
    <citation type="submission" date="2013-08" db="EMBL/GenBank/DDBJ databases">
        <authorList>
            <person name="Huang J."/>
            <person name="Wang G."/>
        </authorList>
    </citation>
    <scope>NUCLEOTIDE SEQUENCE [LARGE SCALE GENOMIC DNA]</scope>
    <source>
        <strain evidence="2 3">JSM 076056</strain>
    </source>
</reference>
<dbReference type="Proteomes" id="UP000030528">
    <property type="component" value="Unassembled WGS sequence"/>
</dbReference>
<evidence type="ECO:0000313" key="3">
    <source>
        <dbReference type="Proteomes" id="UP000030528"/>
    </source>
</evidence>
<gene>
    <name evidence="2" type="ORF">N781_13995</name>
</gene>
<dbReference type="AlphaFoldDB" id="A0A0A5GLX8"/>
<evidence type="ECO:0000256" key="1">
    <source>
        <dbReference type="SAM" id="Phobius"/>
    </source>
</evidence>
<feature type="transmembrane region" description="Helical" evidence="1">
    <location>
        <begin position="106"/>
        <end position="123"/>
    </location>
</feature>
<evidence type="ECO:0000313" key="2">
    <source>
        <dbReference type="EMBL" id="KGX92979.1"/>
    </source>
</evidence>
<protein>
    <recommendedName>
        <fullName evidence="4">Permease</fullName>
    </recommendedName>
</protein>
<feature type="transmembrane region" description="Helical" evidence="1">
    <location>
        <begin position="72"/>
        <end position="94"/>
    </location>
</feature>
<keyword evidence="3" id="KW-1185">Reference proteome</keyword>
<dbReference type="InterPro" id="IPR038750">
    <property type="entry name" value="YczE/YyaS-like"/>
</dbReference>
<dbReference type="EMBL" id="AVPE01000004">
    <property type="protein sequence ID" value="KGX92979.1"/>
    <property type="molecule type" value="Genomic_DNA"/>
</dbReference>
<keyword evidence="1" id="KW-0472">Membrane</keyword>
<dbReference type="PANTHER" id="PTHR40078:SF1">
    <property type="entry name" value="INTEGRAL MEMBRANE PROTEIN"/>
    <property type="match status" value="1"/>
</dbReference>
<feature type="transmembrane region" description="Helical" evidence="1">
    <location>
        <begin position="157"/>
        <end position="180"/>
    </location>
</feature>
<evidence type="ECO:0008006" key="4">
    <source>
        <dbReference type="Google" id="ProtNLM"/>
    </source>
</evidence>
<dbReference type="PANTHER" id="PTHR40078">
    <property type="entry name" value="INTEGRAL MEMBRANE PROTEIN-RELATED"/>
    <property type="match status" value="1"/>
</dbReference>
<keyword evidence="1" id="KW-1133">Transmembrane helix</keyword>
<accession>A0A0A5GLX8</accession>
<organism evidence="2 3">
    <name type="scientific">Pontibacillus halophilus JSM 076056 = DSM 19796</name>
    <dbReference type="NCBI Taxonomy" id="1385510"/>
    <lineage>
        <taxon>Bacteria</taxon>
        <taxon>Bacillati</taxon>
        <taxon>Bacillota</taxon>
        <taxon>Bacilli</taxon>
        <taxon>Bacillales</taxon>
        <taxon>Bacillaceae</taxon>
        <taxon>Pontibacillus</taxon>
    </lineage>
</organism>
<sequence length="205" mass="21686">MSIRTLFFLVGLVTLSLGVSLTIKADLGAGAWDALNAGLTNAIGLTIGTWVMIIGALLIVVNALLGREFPDVFAVVTVSVLGPLIDFWLLKVLVGWSPSILVEQSLALVGGIVILALGVAMYIQPKLPLNPVDNFMVAIQKRFSISISKAKTITESLAFVFALLIGGPIGVGTVVILILVGPTINFFEPKTKTMLNRMLGEEKAG</sequence>
<comment type="caution">
    <text evidence="2">The sequence shown here is derived from an EMBL/GenBank/DDBJ whole genome shotgun (WGS) entry which is preliminary data.</text>
</comment>
<dbReference type="eggNOG" id="COG2364">
    <property type="taxonomic scope" value="Bacteria"/>
</dbReference>